<dbReference type="OrthoDB" id="9780661at2"/>
<gene>
    <name evidence="2" type="ORF">DFR58_1296</name>
</gene>
<feature type="transmembrane region" description="Helical" evidence="1">
    <location>
        <begin position="280"/>
        <end position="301"/>
    </location>
</feature>
<feature type="transmembrane region" description="Helical" evidence="1">
    <location>
        <begin position="83"/>
        <end position="116"/>
    </location>
</feature>
<dbReference type="Proteomes" id="UP000253034">
    <property type="component" value="Unassembled WGS sequence"/>
</dbReference>
<proteinExistence type="predicted"/>
<dbReference type="RefSeq" id="WP_114299404.1">
    <property type="nucleotide sequence ID" value="NZ_QPJT01000029.1"/>
</dbReference>
<dbReference type="EMBL" id="QPJT01000029">
    <property type="protein sequence ID" value="RCX10414.1"/>
    <property type="molecule type" value="Genomic_DNA"/>
</dbReference>
<keyword evidence="1" id="KW-0812">Transmembrane</keyword>
<protein>
    <recommendedName>
        <fullName evidence="4">Flp pilus assembly protein TadB</fullName>
    </recommendedName>
</protein>
<dbReference type="AlphaFoldDB" id="A0A369ASI2"/>
<keyword evidence="1" id="KW-0472">Membrane</keyword>
<keyword evidence="3" id="KW-1185">Reference proteome</keyword>
<feature type="transmembrane region" description="Helical" evidence="1">
    <location>
        <begin position="7"/>
        <end position="24"/>
    </location>
</feature>
<organism evidence="2 3">
    <name type="scientific">Anaerobacterium chartisolvens</name>
    <dbReference type="NCBI Taxonomy" id="1297424"/>
    <lineage>
        <taxon>Bacteria</taxon>
        <taxon>Bacillati</taxon>
        <taxon>Bacillota</taxon>
        <taxon>Clostridia</taxon>
        <taxon>Eubacteriales</taxon>
        <taxon>Oscillospiraceae</taxon>
        <taxon>Anaerobacterium</taxon>
    </lineage>
</organism>
<evidence type="ECO:0000256" key="1">
    <source>
        <dbReference type="SAM" id="Phobius"/>
    </source>
</evidence>
<evidence type="ECO:0008006" key="4">
    <source>
        <dbReference type="Google" id="ProtNLM"/>
    </source>
</evidence>
<evidence type="ECO:0000313" key="2">
    <source>
        <dbReference type="EMBL" id="RCX10414.1"/>
    </source>
</evidence>
<comment type="caution">
    <text evidence="2">The sequence shown here is derived from an EMBL/GenBank/DDBJ whole genome shotgun (WGS) entry which is preliminary data.</text>
</comment>
<accession>A0A369ASI2</accession>
<keyword evidence="1" id="KW-1133">Transmembrane helix</keyword>
<evidence type="ECO:0000313" key="3">
    <source>
        <dbReference type="Proteomes" id="UP000253034"/>
    </source>
</evidence>
<sequence length="310" mass="35244">MINILNVILFIVLEAMLLVLFGISPKSLYGSALKARIRSPEKNYRQVRRAMLVPRKLNFLQKHREEAIEVLKQGSSRLDYDTYIRLVVVCSAVGFGIGLAFNNILMSLILAGGLAYAPVQYLKFRQIGNVVALNDQLESALNIISNSYIQGDDIIQAVRENIGRVEGPLQVVLKDFLVDTQFIDANLKKAILRMKVKINNRYFRQWCDHLIMCQKDRELKSTLLPIMEEMSDTKKMQAELDTMMYRIYKDFASVVGVVAASIPMMRMINKEWYDFLVSTFPGKLIMAITCAVILFATAYVIKTNKPVSIS</sequence>
<name>A0A369ASI2_9FIRM</name>
<feature type="transmembrane region" description="Helical" evidence="1">
    <location>
        <begin position="251"/>
        <end position="268"/>
    </location>
</feature>
<reference evidence="2 3" key="1">
    <citation type="submission" date="2018-07" db="EMBL/GenBank/DDBJ databases">
        <title>Genomic Encyclopedia of Type Strains, Phase IV (KMG-IV): sequencing the most valuable type-strain genomes for metagenomic binning, comparative biology and taxonomic classification.</title>
        <authorList>
            <person name="Goeker M."/>
        </authorList>
    </citation>
    <scope>NUCLEOTIDE SEQUENCE [LARGE SCALE GENOMIC DNA]</scope>
    <source>
        <strain evidence="2 3">DSM 27016</strain>
    </source>
</reference>